<accession>A0A3N3E6Z1</accession>
<evidence type="ECO:0000313" key="6">
    <source>
        <dbReference type="Proteomes" id="UP000278792"/>
    </source>
</evidence>
<dbReference type="Proteomes" id="UP000278792">
    <property type="component" value="Unassembled WGS sequence"/>
</dbReference>
<evidence type="ECO:0000313" key="4">
    <source>
        <dbReference type="EMBL" id="ROV62495.1"/>
    </source>
</evidence>
<dbReference type="Pfam" id="PF02065">
    <property type="entry name" value="Melibiase"/>
    <property type="match status" value="1"/>
</dbReference>
<comment type="caution">
    <text evidence="4">The sequence shown here is derived from an EMBL/GenBank/DDBJ whole genome shotgun (WGS) entry which is preliminary data.</text>
</comment>
<dbReference type="GO" id="GO:0004557">
    <property type="term" value="F:alpha-galactosidase activity"/>
    <property type="evidence" value="ECO:0007669"/>
    <property type="project" value="InterPro"/>
</dbReference>
<dbReference type="RefSeq" id="WP_123779934.1">
    <property type="nucleotide sequence ID" value="NZ_RKIK01000001.1"/>
</dbReference>
<dbReference type="InterPro" id="IPR013785">
    <property type="entry name" value="Aldolase_TIM"/>
</dbReference>
<sequence>MSPLITLQCHAEIAIANHNLLVKQRGDEVSFSYSGLSNDPISSRYTLFSLDGYIEPDALLYGDGFQMGCQTLGTLSNLRSIGNYPDNSSLLRVYSSAEPQRFYNHLLICDSLGYTLIGFTSCHRFAGFFEISKRPGGHRITAYIDGEESSPRDWSTYELESVVILKSADFNEVYQQYVEHIHRHHPPRESQSLPPPTGWSSLQSQSEGFDSELLLKNLAIQYQQHSQLDYVLIDQGYQAVLGDWCEGIQPFVEKLREIVEPIKQAGKKPALWLTPFTVAPGSALFIEHPDWLIHDEQGAPLRADKVTWAGLDGKPCYVLDMTHEEVQDHLYELIACLSQELGIELFKLDGMYWGAMKGQRRDDGITSIEAYRIGLGVINQAANGAHLLLSRAPLWPSLGLADGMRVTDDVIRDTRQFEQNALATFLRSWQNGKLWHIDPDRLVLTSLPNQGCERRFYDFHRTVLLASGGVLFSGDPLDDMTPFAVDSIKRLIIRHVDSQQSASFSSMTLQHATLELTPTNDLHCLFNYHQTARDLVLTANHPVDWYDFWTGEKLNSITTQAFEVTLESGLSARAIVTVE</sequence>
<dbReference type="InterPro" id="IPR002252">
    <property type="entry name" value="Glyco_hydro_36"/>
</dbReference>
<dbReference type="PANTHER" id="PTHR43053">
    <property type="entry name" value="GLYCOSIDASE FAMILY 31"/>
    <property type="match status" value="1"/>
</dbReference>
<name>A0A3N3E6Z1_9VIBR</name>
<evidence type="ECO:0000256" key="3">
    <source>
        <dbReference type="SAM" id="MobiDB-lite"/>
    </source>
</evidence>
<keyword evidence="2" id="KW-0326">Glycosidase</keyword>
<protein>
    <submittedName>
        <fullName evidence="4">Glycosyl hydrolase</fullName>
    </submittedName>
</protein>
<gene>
    <name evidence="4" type="ORF">EGH82_00200</name>
    <name evidence="5" type="ORF">EGH82_00625</name>
</gene>
<dbReference type="PANTHER" id="PTHR43053:SF3">
    <property type="entry name" value="ALPHA-GALACTOSIDASE C-RELATED"/>
    <property type="match status" value="1"/>
</dbReference>
<dbReference type="EMBL" id="RKIK01000001">
    <property type="protein sequence ID" value="ROV62495.1"/>
    <property type="molecule type" value="Genomic_DNA"/>
</dbReference>
<evidence type="ECO:0000313" key="5">
    <source>
        <dbReference type="EMBL" id="ROV62572.1"/>
    </source>
</evidence>
<dbReference type="GO" id="GO:0016052">
    <property type="term" value="P:carbohydrate catabolic process"/>
    <property type="evidence" value="ECO:0007669"/>
    <property type="project" value="InterPro"/>
</dbReference>
<dbReference type="InterPro" id="IPR017853">
    <property type="entry name" value="GH"/>
</dbReference>
<dbReference type="InterPro" id="IPR050985">
    <property type="entry name" value="Alpha-glycosidase_related"/>
</dbReference>
<feature type="region of interest" description="Disordered" evidence="3">
    <location>
        <begin position="184"/>
        <end position="204"/>
    </location>
</feature>
<keyword evidence="1 4" id="KW-0378">Hydrolase</keyword>
<dbReference type="Gene3D" id="3.20.20.70">
    <property type="entry name" value="Aldolase class I"/>
    <property type="match status" value="1"/>
</dbReference>
<dbReference type="CDD" id="cd14791">
    <property type="entry name" value="GH36"/>
    <property type="match status" value="1"/>
</dbReference>
<dbReference type="AlphaFoldDB" id="A0A3N3E6Z1"/>
<evidence type="ECO:0000256" key="2">
    <source>
        <dbReference type="ARBA" id="ARBA00023295"/>
    </source>
</evidence>
<proteinExistence type="predicted"/>
<dbReference type="SUPFAM" id="SSF51445">
    <property type="entry name" value="(Trans)glycosidases"/>
    <property type="match status" value="1"/>
</dbReference>
<evidence type="ECO:0000256" key="1">
    <source>
        <dbReference type="ARBA" id="ARBA00022801"/>
    </source>
</evidence>
<organism evidence="4 6">
    <name type="scientific">Vibrio ponticus</name>
    <dbReference type="NCBI Taxonomy" id="265668"/>
    <lineage>
        <taxon>Bacteria</taxon>
        <taxon>Pseudomonadati</taxon>
        <taxon>Pseudomonadota</taxon>
        <taxon>Gammaproteobacteria</taxon>
        <taxon>Vibrionales</taxon>
        <taxon>Vibrionaceae</taxon>
        <taxon>Vibrio</taxon>
    </lineage>
</organism>
<dbReference type="EMBL" id="RKIK01000001">
    <property type="protein sequence ID" value="ROV62572.1"/>
    <property type="molecule type" value="Genomic_DNA"/>
</dbReference>
<reference evidence="4 6" key="1">
    <citation type="submission" date="2018-11" db="EMBL/GenBank/DDBJ databases">
        <title>Vibrio ponticus strain CAIM 1751 pathogenic for the snapper Lutjanus guttatus.</title>
        <authorList>
            <person name="Soto-Rodriguez S."/>
            <person name="Lozano-Olvera R."/>
            <person name="Gomez-Gil B."/>
        </authorList>
    </citation>
    <scope>NUCLEOTIDE SEQUENCE [LARGE SCALE GENOMIC DNA]</scope>
    <source>
        <strain evidence="4 6">CAIM 1751</strain>
    </source>
</reference>